<feature type="domain" description="Arginosuccinate synthase-like N-terminal" evidence="14">
    <location>
        <begin position="7"/>
        <end position="186"/>
    </location>
</feature>
<dbReference type="NCBIfam" id="NF001770">
    <property type="entry name" value="PRK00509.1"/>
    <property type="match status" value="1"/>
</dbReference>
<keyword evidence="10" id="KW-0547">Nucleotide-binding</keyword>
<dbReference type="PROSITE" id="PS00564">
    <property type="entry name" value="ARGININOSUCCIN_SYN_1"/>
    <property type="match status" value="1"/>
</dbReference>
<keyword evidence="6" id="KW-0835">Urea cycle</keyword>
<dbReference type="UniPathway" id="UPA00158">
    <property type="reaction ID" value="UER00272"/>
</dbReference>
<dbReference type="UniPathway" id="UPA00068">
    <property type="reaction ID" value="UER00113"/>
</dbReference>
<keyword evidence="11" id="KW-0067">ATP-binding</keyword>
<reference evidence="16" key="1">
    <citation type="submission" date="2021-11" db="EMBL/GenBank/DDBJ databases">
        <authorList>
            <person name="Schell T."/>
        </authorList>
    </citation>
    <scope>NUCLEOTIDE SEQUENCE</scope>
    <source>
        <strain evidence="16">M5</strain>
    </source>
</reference>
<feature type="domain" description="Arginosuccinate synthase C-terminal" evidence="15">
    <location>
        <begin position="195"/>
        <end position="418"/>
    </location>
</feature>
<dbReference type="OrthoDB" id="1688907at2759"/>
<organism evidence="16 17">
    <name type="scientific">Daphnia galeata</name>
    <dbReference type="NCBI Taxonomy" id="27404"/>
    <lineage>
        <taxon>Eukaryota</taxon>
        <taxon>Metazoa</taxon>
        <taxon>Ecdysozoa</taxon>
        <taxon>Arthropoda</taxon>
        <taxon>Crustacea</taxon>
        <taxon>Branchiopoda</taxon>
        <taxon>Diplostraca</taxon>
        <taxon>Cladocera</taxon>
        <taxon>Anomopoda</taxon>
        <taxon>Daphniidae</taxon>
        <taxon>Daphnia</taxon>
    </lineage>
</organism>
<evidence type="ECO:0000313" key="16">
    <source>
        <dbReference type="EMBL" id="CAH0098011.1"/>
    </source>
</evidence>
<accession>A0A8J2R9B9</accession>
<dbReference type="EC" id="6.3.4.5" evidence="4"/>
<dbReference type="GO" id="GO:0000053">
    <property type="term" value="P:argininosuccinate metabolic process"/>
    <property type="evidence" value="ECO:0007669"/>
    <property type="project" value="TreeGrafter"/>
</dbReference>
<evidence type="ECO:0000256" key="9">
    <source>
        <dbReference type="ARBA" id="ARBA00022605"/>
    </source>
</evidence>
<keyword evidence="17" id="KW-1185">Reference proteome</keyword>
<dbReference type="InterPro" id="IPR001518">
    <property type="entry name" value="Arginosuc_synth"/>
</dbReference>
<evidence type="ECO:0000256" key="11">
    <source>
        <dbReference type="ARBA" id="ARBA00022840"/>
    </source>
</evidence>
<dbReference type="PANTHER" id="PTHR11587:SF2">
    <property type="entry name" value="ARGININOSUCCINATE SYNTHASE"/>
    <property type="match status" value="1"/>
</dbReference>
<evidence type="ECO:0000256" key="12">
    <source>
        <dbReference type="ARBA" id="ARBA00029916"/>
    </source>
</evidence>
<evidence type="ECO:0000256" key="5">
    <source>
        <dbReference type="ARBA" id="ARBA00014810"/>
    </source>
</evidence>
<dbReference type="AlphaFoldDB" id="A0A8J2R9B9"/>
<comment type="pathway">
    <text evidence="1">Amino-acid biosynthesis; L-arginine biosynthesis; L-arginine from L-ornithine and carbamoyl phosphate: step 2/3.</text>
</comment>
<evidence type="ECO:0000259" key="14">
    <source>
        <dbReference type="Pfam" id="PF00764"/>
    </source>
</evidence>
<evidence type="ECO:0000256" key="10">
    <source>
        <dbReference type="ARBA" id="ARBA00022741"/>
    </source>
</evidence>
<evidence type="ECO:0000256" key="13">
    <source>
        <dbReference type="ARBA" id="ARBA00049077"/>
    </source>
</evidence>
<evidence type="ECO:0000313" key="17">
    <source>
        <dbReference type="Proteomes" id="UP000789390"/>
    </source>
</evidence>
<dbReference type="CDD" id="cd01999">
    <property type="entry name" value="ASS"/>
    <property type="match status" value="1"/>
</dbReference>
<dbReference type="EMBL" id="CAKKLH010000001">
    <property type="protein sequence ID" value="CAH0098011.1"/>
    <property type="molecule type" value="Genomic_DNA"/>
</dbReference>
<dbReference type="Gene3D" id="1.20.5.470">
    <property type="entry name" value="Single helix bin"/>
    <property type="match status" value="1"/>
</dbReference>
<dbReference type="PROSITE" id="PS00565">
    <property type="entry name" value="ARGININOSUCCIN_SYN_2"/>
    <property type="match status" value="1"/>
</dbReference>
<evidence type="ECO:0000256" key="4">
    <source>
        <dbReference type="ARBA" id="ARBA00012286"/>
    </source>
</evidence>
<comment type="caution">
    <text evidence="16">The sequence shown here is derived from an EMBL/GenBank/DDBJ whole genome shotgun (WGS) entry which is preliminary data.</text>
</comment>
<evidence type="ECO:0000256" key="3">
    <source>
        <dbReference type="ARBA" id="ARBA00011881"/>
    </source>
</evidence>
<name>A0A8J2R9B9_9CRUS</name>
<dbReference type="InterPro" id="IPR014729">
    <property type="entry name" value="Rossmann-like_a/b/a_fold"/>
</dbReference>
<dbReference type="NCBIfam" id="TIGR00032">
    <property type="entry name" value="argG"/>
    <property type="match status" value="1"/>
</dbReference>
<dbReference type="Gene3D" id="3.90.1260.10">
    <property type="entry name" value="Argininosuccinate synthetase, chain A, domain 2"/>
    <property type="match status" value="1"/>
</dbReference>
<evidence type="ECO:0000256" key="6">
    <source>
        <dbReference type="ARBA" id="ARBA00022436"/>
    </source>
</evidence>
<dbReference type="PANTHER" id="PTHR11587">
    <property type="entry name" value="ARGININOSUCCINATE SYNTHASE"/>
    <property type="match status" value="1"/>
</dbReference>
<comment type="subunit">
    <text evidence="3">Homotetramer.</text>
</comment>
<evidence type="ECO:0000256" key="8">
    <source>
        <dbReference type="ARBA" id="ARBA00022598"/>
    </source>
</evidence>
<protein>
    <recommendedName>
        <fullName evidence="5">Argininosuccinate synthase</fullName>
        <ecNumber evidence="4">6.3.4.5</ecNumber>
    </recommendedName>
    <alternativeName>
        <fullName evidence="12">Citrulline--aspartate ligase</fullName>
    </alternativeName>
</protein>
<dbReference type="FunFam" id="3.90.1260.10:FF:000003">
    <property type="entry name" value="Argininosuccinate synthase"/>
    <property type="match status" value="1"/>
</dbReference>
<evidence type="ECO:0000256" key="7">
    <source>
        <dbReference type="ARBA" id="ARBA00022571"/>
    </source>
</evidence>
<evidence type="ECO:0000256" key="2">
    <source>
        <dbReference type="ARBA" id="ARBA00005154"/>
    </source>
</evidence>
<dbReference type="InterPro" id="IPR018223">
    <property type="entry name" value="Arginosuc_synth_CS"/>
</dbReference>
<dbReference type="FunFam" id="3.40.50.620:FF:000019">
    <property type="entry name" value="Argininosuccinate synthase"/>
    <property type="match status" value="1"/>
</dbReference>
<keyword evidence="8" id="KW-0436">Ligase</keyword>
<dbReference type="GO" id="GO:0005524">
    <property type="term" value="F:ATP binding"/>
    <property type="evidence" value="ECO:0007669"/>
    <property type="project" value="UniProtKB-KW"/>
</dbReference>
<dbReference type="Pfam" id="PF00764">
    <property type="entry name" value="Arginosuc_synth"/>
    <property type="match status" value="1"/>
</dbReference>
<dbReference type="InterPro" id="IPR048267">
    <property type="entry name" value="Arginosuc_syn_N"/>
</dbReference>
<evidence type="ECO:0000259" key="15">
    <source>
        <dbReference type="Pfam" id="PF20979"/>
    </source>
</evidence>
<sequence>MSQNKERVILAYSGGLDTSCILVWLIKKGYDVICYLANIGQNEDFDAAETKAMFLGAKKIIVEDLRENFIIDYVWPSIRGGLIYEDRYLLGTSLARPCIASGLVRAAIRENANFISHGATGKGNDQVRFELACYSLHPTVKASILSLFSLHSSSYRIIAPWRLPEFFTRFAGRQALFEFAAANSIPLPVSPKNPWSCDANLMHISYESGILENPDQEAPETLYQMTTAPETSSNDPTVLEITFDKGNPISLRNPQTNELITEPLALYVRLNEIAGRHGIGRIDIVENRFLGLKSRGIYETPAGTVLYHAHLDLEVLTMDREVRKIKQNLQQKMADLVYCGFWFSPELDFIRHCIDTSQKCVDGIVRVSLFKGQVRILGRRSQRSLYNQELVSMDEHGGYDPVDAGGFIRAHAIRLKEYYRVKAETE</sequence>
<keyword evidence="7" id="KW-0055">Arginine biosynthesis</keyword>
<comment type="pathway">
    <text evidence="2">Nitrogen metabolism; urea cycle; (N(omega)-L-arginino)succinate from L-aspartate and L-citrulline: step 1/1.</text>
</comment>
<dbReference type="Proteomes" id="UP000789390">
    <property type="component" value="Unassembled WGS sequence"/>
</dbReference>
<gene>
    <name evidence="16" type="ORF">DGAL_LOCUS58</name>
</gene>
<dbReference type="Gene3D" id="3.40.50.620">
    <property type="entry name" value="HUPs"/>
    <property type="match status" value="1"/>
</dbReference>
<comment type="catalytic activity">
    <reaction evidence="13">
        <text>L-citrulline + L-aspartate + ATP = 2-(N(omega)-L-arginino)succinate + AMP + diphosphate + H(+)</text>
        <dbReference type="Rhea" id="RHEA:10932"/>
        <dbReference type="ChEBI" id="CHEBI:15378"/>
        <dbReference type="ChEBI" id="CHEBI:29991"/>
        <dbReference type="ChEBI" id="CHEBI:30616"/>
        <dbReference type="ChEBI" id="CHEBI:33019"/>
        <dbReference type="ChEBI" id="CHEBI:57472"/>
        <dbReference type="ChEBI" id="CHEBI:57743"/>
        <dbReference type="ChEBI" id="CHEBI:456215"/>
        <dbReference type="EC" id="6.3.4.5"/>
    </reaction>
</comment>
<dbReference type="SUPFAM" id="SSF69864">
    <property type="entry name" value="Argininosuccinate synthetase, C-terminal domain"/>
    <property type="match status" value="1"/>
</dbReference>
<dbReference type="HAMAP" id="MF_00005">
    <property type="entry name" value="Arg_succ_synth_type1"/>
    <property type="match status" value="1"/>
</dbReference>
<dbReference type="SUPFAM" id="SSF52402">
    <property type="entry name" value="Adenine nucleotide alpha hydrolases-like"/>
    <property type="match status" value="1"/>
</dbReference>
<evidence type="ECO:0000256" key="1">
    <source>
        <dbReference type="ARBA" id="ARBA00004967"/>
    </source>
</evidence>
<proteinExistence type="inferred from homology"/>
<dbReference type="GO" id="GO:0000050">
    <property type="term" value="P:urea cycle"/>
    <property type="evidence" value="ECO:0007669"/>
    <property type="project" value="UniProtKB-UniPathway"/>
</dbReference>
<dbReference type="InterPro" id="IPR048268">
    <property type="entry name" value="Arginosuc_syn_C"/>
</dbReference>
<dbReference type="Pfam" id="PF20979">
    <property type="entry name" value="Arginosuc_syn_C"/>
    <property type="match status" value="1"/>
</dbReference>
<dbReference type="InterPro" id="IPR023434">
    <property type="entry name" value="Arginosuc_synth_type_1_subfam"/>
</dbReference>
<dbReference type="GO" id="GO:0006526">
    <property type="term" value="P:L-arginine biosynthetic process"/>
    <property type="evidence" value="ECO:0007669"/>
    <property type="project" value="UniProtKB-UniPathway"/>
</dbReference>
<dbReference type="InterPro" id="IPR024074">
    <property type="entry name" value="AS_cat/multimer_dom_body"/>
</dbReference>
<keyword evidence="9" id="KW-0028">Amino-acid biosynthesis</keyword>
<dbReference type="GO" id="GO:0004055">
    <property type="term" value="F:argininosuccinate synthase activity"/>
    <property type="evidence" value="ECO:0007669"/>
    <property type="project" value="UniProtKB-EC"/>
</dbReference>
<dbReference type="GO" id="GO:0005737">
    <property type="term" value="C:cytoplasm"/>
    <property type="evidence" value="ECO:0007669"/>
    <property type="project" value="TreeGrafter"/>
</dbReference>